<keyword evidence="3" id="KW-0238">DNA-binding</keyword>
<dbReference type="EMBL" id="ABEU02000001">
    <property type="status" value="NOT_ANNOTATED_CDS"/>
    <property type="molecule type" value="Genomic_DNA"/>
</dbReference>
<dbReference type="GeneID" id="112292412"/>
<dbReference type="Proteomes" id="UP000006727">
    <property type="component" value="Chromosome 1"/>
</dbReference>
<dbReference type="SUPFAM" id="SSF47459">
    <property type="entry name" value="HLH, helix-loop-helix DNA-binding domain"/>
    <property type="match status" value="1"/>
</dbReference>
<feature type="region of interest" description="Disordered" evidence="6">
    <location>
        <begin position="521"/>
        <end position="542"/>
    </location>
</feature>
<gene>
    <name evidence="8" type="primary">LOC112292412</name>
</gene>
<evidence type="ECO:0000256" key="2">
    <source>
        <dbReference type="ARBA" id="ARBA00023015"/>
    </source>
</evidence>
<reference evidence="8 9" key="2">
    <citation type="journal article" date="2018" name="Plant J.">
        <title>The Physcomitrella patens chromosome-scale assembly reveals moss genome structure and evolution.</title>
        <authorList>
            <person name="Lang D."/>
            <person name="Ullrich K.K."/>
            <person name="Murat F."/>
            <person name="Fuchs J."/>
            <person name="Jenkins J."/>
            <person name="Haas F.B."/>
            <person name="Piednoel M."/>
            <person name="Gundlach H."/>
            <person name="Van Bel M."/>
            <person name="Meyberg R."/>
            <person name="Vives C."/>
            <person name="Morata J."/>
            <person name="Symeonidi A."/>
            <person name="Hiss M."/>
            <person name="Muchero W."/>
            <person name="Kamisugi Y."/>
            <person name="Saleh O."/>
            <person name="Blanc G."/>
            <person name="Decker E.L."/>
            <person name="van Gessel N."/>
            <person name="Grimwood J."/>
            <person name="Hayes R.D."/>
            <person name="Graham S.W."/>
            <person name="Gunter L.E."/>
            <person name="McDaniel S.F."/>
            <person name="Hoernstein S.N.W."/>
            <person name="Larsson A."/>
            <person name="Li F.W."/>
            <person name="Perroud P.F."/>
            <person name="Phillips J."/>
            <person name="Ranjan P."/>
            <person name="Rokshar D.S."/>
            <person name="Rothfels C.J."/>
            <person name="Schneider L."/>
            <person name="Shu S."/>
            <person name="Stevenson D.W."/>
            <person name="Thummler F."/>
            <person name="Tillich M."/>
            <person name="Villarreal Aguilar J.C."/>
            <person name="Widiez T."/>
            <person name="Wong G.K."/>
            <person name="Wymore A."/>
            <person name="Zhang Y."/>
            <person name="Zimmer A.D."/>
            <person name="Quatrano R.S."/>
            <person name="Mayer K.F.X."/>
            <person name="Goodstein D."/>
            <person name="Casacuberta J.M."/>
            <person name="Vandepoele K."/>
            <person name="Reski R."/>
            <person name="Cuming A.C."/>
            <person name="Tuskan G.A."/>
            <person name="Maumus F."/>
            <person name="Salse J."/>
            <person name="Schmutz J."/>
            <person name="Rensing S.A."/>
        </authorList>
    </citation>
    <scope>NUCLEOTIDE SEQUENCE [LARGE SCALE GENOMIC DNA]</scope>
    <source>
        <strain evidence="8 9">cv. Gransden 2004</strain>
    </source>
</reference>
<dbReference type="Pfam" id="PF00010">
    <property type="entry name" value="HLH"/>
    <property type="match status" value="1"/>
</dbReference>
<feature type="region of interest" description="Disordered" evidence="6">
    <location>
        <begin position="472"/>
        <end position="501"/>
    </location>
</feature>
<protein>
    <recommendedName>
        <fullName evidence="7">BHLH domain-containing protein</fullName>
    </recommendedName>
</protein>
<feature type="region of interest" description="Disordered" evidence="6">
    <location>
        <begin position="187"/>
        <end position="233"/>
    </location>
</feature>
<feature type="compositionally biased region" description="Low complexity" evidence="6">
    <location>
        <begin position="488"/>
        <end position="499"/>
    </location>
</feature>
<sequence length="787" mass="84936">MNKSPFLLVKSRNYFSSRACFKLCEMAGPAGALWSTCDPQPIQQAEIFSGPDNQAGLMSFHVDTPFHWGSEPWALHSRSDDIALMSPSLVHDISPYDSVLHLSGVSGDVQDLVCGNPKFRQSGQWGQSEFSYSVQDNMQDLLTNQFIPYNTSSLGLNHLSPNFTDLDCAPVYNDTKAFGTVTHNRAVPSTNTQSAQHGSSSMVSSNRPITSTASPTTQYGGPRTPSQTTQYGGSSMVTNSMEMFASAAPQGIMTTSGLSGGCNSDLMHLPKRQHAHSLPPTTGRDLTASEVVSGNSISNISGVGSFNSSQKSSASVMMSPLAASSHMHKAAAVSEELKMASFNPGPFVPTQKKQQHEQQDTMTSNRIWADKNNLGKISSSPIPIMGFEQSQQQSMSNSSPVTSLGFEQRQKMSMGSSPSITIIGFEQRQKQPMSSSSPISNMVFEPRQKQPMSSSSPISNIVFEQRQLPTVGSSPPISISGFEPKKQPSLSNSPPLSNLGFEQRLQPMSNASPISNLPFEQQRQQATMSNTRSAEPDSVESTTKWPLRMDGAIGGCAGLPSSQKAPVIMQPETGTMKCPIPRTMPSNAKACPAVQNANSVNKRPLTVDDKDQTGSMNKKSMQKFLGPQGCSRLESISALAHQKVSQSTTSGRALGPALNTNLKPRARQGSANDPQSIAARVRRERISERLKVLQALIPNGDKVDMVTMLEKAISYVQCLEFQIKMLKNDSLWPKALGPLPNTLQELLELAGPEFAGIDGKNTEESSEKPKKSALEVIELDGNQPSAD</sequence>
<dbReference type="PANTHER" id="PTHR45914">
    <property type="entry name" value="TRANSCRIPTION FACTOR HEC3-RELATED"/>
    <property type="match status" value="1"/>
</dbReference>
<dbReference type="GO" id="GO:0000981">
    <property type="term" value="F:DNA-binding transcription factor activity, RNA polymerase II-specific"/>
    <property type="evidence" value="ECO:0000318"/>
    <property type="project" value="GO_Central"/>
</dbReference>
<feature type="region of interest" description="Disordered" evidence="6">
    <location>
        <begin position="755"/>
        <end position="787"/>
    </location>
</feature>
<reference evidence="8" key="3">
    <citation type="submission" date="2020-12" db="UniProtKB">
        <authorList>
            <consortium name="EnsemblPlants"/>
        </authorList>
    </citation>
    <scope>IDENTIFICATION</scope>
</reference>
<feature type="compositionally biased region" description="Basic and acidic residues" evidence="6">
    <location>
        <begin position="760"/>
        <end position="773"/>
    </location>
</feature>
<evidence type="ECO:0000256" key="4">
    <source>
        <dbReference type="ARBA" id="ARBA00023163"/>
    </source>
</evidence>
<organism evidence="8 9">
    <name type="scientific">Physcomitrium patens</name>
    <name type="common">Spreading-leaved earth moss</name>
    <name type="synonym">Physcomitrella patens</name>
    <dbReference type="NCBI Taxonomy" id="3218"/>
    <lineage>
        <taxon>Eukaryota</taxon>
        <taxon>Viridiplantae</taxon>
        <taxon>Streptophyta</taxon>
        <taxon>Embryophyta</taxon>
        <taxon>Bryophyta</taxon>
        <taxon>Bryophytina</taxon>
        <taxon>Bryopsida</taxon>
        <taxon>Funariidae</taxon>
        <taxon>Funariales</taxon>
        <taxon>Funariaceae</taxon>
        <taxon>Physcomitrium</taxon>
    </lineage>
</organism>
<dbReference type="CDD" id="cd11454">
    <property type="entry name" value="bHLH_AtIND_like"/>
    <property type="match status" value="1"/>
</dbReference>
<keyword evidence="9" id="KW-1185">Reference proteome</keyword>
<dbReference type="Gene3D" id="4.10.280.10">
    <property type="entry name" value="Helix-loop-helix DNA-binding domain"/>
    <property type="match status" value="1"/>
</dbReference>
<dbReference type="OrthoDB" id="2017571at2759"/>
<evidence type="ECO:0000256" key="1">
    <source>
        <dbReference type="ARBA" id="ARBA00004123"/>
    </source>
</evidence>
<dbReference type="GO" id="GO:0000978">
    <property type="term" value="F:RNA polymerase II cis-regulatory region sequence-specific DNA binding"/>
    <property type="evidence" value="ECO:0000318"/>
    <property type="project" value="GO_Central"/>
</dbReference>
<dbReference type="GO" id="GO:0006357">
    <property type="term" value="P:regulation of transcription by RNA polymerase II"/>
    <property type="evidence" value="ECO:0000318"/>
    <property type="project" value="GO_Central"/>
</dbReference>
<evidence type="ECO:0000256" key="6">
    <source>
        <dbReference type="SAM" id="MobiDB-lite"/>
    </source>
</evidence>
<dbReference type="InterPro" id="IPR011598">
    <property type="entry name" value="bHLH_dom"/>
</dbReference>
<evidence type="ECO:0000313" key="9">
    <source>
        <dbReference type="Proteomes" id="UP000006727"/>
    </source>
</evidence>
<dbReference type="KEGG" id="ppp:112292412"/>
<accession>A0A7I4FCA3</accession>
<feature type="compositionally biased region" description="Low complexity" evidence="6">
    <location>
        <begin position="389"/>
        <end position="399"/>
    </location>
</feature>
<dbReference type="PANTHER" id="PTHR45914:SF59">
    <property type="entry name" value="TRANSCRIPTION FACTOR BHLH83-LIKE"/>
    <property type="match status" value="1"/>
</dbReference>
<dbReference type="InParanoid" id="A0A7I4FCA3"/>
<reference evidence="8 9" key="1">
    <citation type="journal article" date="2008" name="Science">
        <title>The Physcomitrella genome reveals evolutionary insights into the conquest of land by plants.</title>
        <authorList>
            <person name="Rensing S."/>
            <person name="Lang D."/>
            <person name="Zimmer A."/>
            <person name="Terry A."/>
            <person name="Salamov A."/>
            <person name="Shapiro H."/>
            <person name="Nishiyama T."/>
            <person name="Perroud P.-F."/>
            <person name="Lindquist E."/>
            <person name="Kamisugi Y."/>
            <person name="Tanahashi T."/>
            <person name="Sakakibara K."/>
            <person name="Fujita T."/>
            <person name="Oishi K."/>
            <person name="Shin-I T."/>
            <person name="Kuroki Y."/>
            <person name="Toyoda A."/>
            <person name="Suzuki Y."/>
            <person name="Hashimoto A."/>
            <person name="Yamaguchi K."/>
            <person name="Sugano A."/>
            <person name="Kohara Y."/>
            <person name="Fujiyama A."/>
            <person name="Anterola A."/>
            <person name="Aoki S."/>
            <person name="Ashton N."/>
            <person name="Barbazuk W.B."/>
            <person name="Barker E."/>
            <person name="Bennetzen J."/>
            <person name="Bezanilla M."/>
            <person name="Blankenship R."/>
            <person name="Cho S.H."/>
            <person name="Dutcher S."/>
            <person name="Estelle M."/>
            <person name="Fawcett J.A."/>
            <person name="Gundlach H."/>
            <person name="Hanada K."/>
            <person name="Heyl A."/>
            <person name="Hicks K.A."/>
            <person name="Hugh J."/>
            <person name="Lohr M."/>
            <person name="Mayer K."/>
            <person name="Melkozernov A."/>
            <person name="Murata T."/>
            <person name="Nelson D."/>
            <person name="Pils B."/>
            <person name="Prigge M."/>
            <person name="Reiss B."/>
            <person name="Renner T."/>
            <person name="Rombauts S."/>
            <person name="Rushton P."/>
            <person name="Sanderfoot A."/>
            <person name="Schween G."/>
            <person name="Shiu S.-H."/>
            <person name="Stueber K."/>
            <person name="Theodoulou F.L."/>
            <person name="Tu H."/>
            <person name="Van de Peer Y."/>
            <person name="Verrier P.J."/>
            <person name="Waters E."/>
            <person name="Wood A."/>
            <person name="Yang L."/>
            <person name="Cove D."/>
            <person name="Cuming A."/>
            <person name="Hasebe M."/>
            <person name="Lucas S."/>
            <person name="Mishler D.B."/>
            <person name="Reski R."/>
            <person name="Grigoriev I."/>
            <person name="Quatrano R.S."/>
            <person name="Boore J.L."/>
        </authorList>
    </citation>
    <scope>NUCLEOTIDE SEQUENCE [LARGE SCALE GENOMIC DNA]</scope>
    <source>
        <strain evidence="8 9">cv. Gransden 2004</strain>
    </source>
</reference>
<dbReference type="RefSeq" id="XP_024396629.1">
    <property type="nucleotide sequence ID" value="XM_024540861.2"/>
</dbReference>
<dbReference type="GO" id="GO:0046983">
    <property type="term" value="F:protein dimerization activity"/>
    <property type="evidence" value="ECO:0007669"/>
    <property type="project" value="InterPro"/>
</dbReference>
<dbReference type="InterPro" id="IPR036638">
    <property type="entry name" value="HLH_DNA-bd_sf"/>
</dbReference>
<dbReference type="GO" id="GO:0005634">
    <property type="term" value="C:nucleus"/>
    <property type="evidence" value="ECO:0000318"/>
    <property type="project" value="GO_Central"/>
</dbReference>
<dbReference type="FunFam" id="4.10.280.10:FF:000046">
    <property type="entry name" value="Transcription factor bHLH83"/>
    <property type="match status" value="1"/>
</dbReference>
<dbReference type="InterPro" id="IPR045843">
    <property type="entry name" value="IND-like"/>
</dbReference>
<evidence type="ECO:0000313" key="8">
    <source>
        <dbReference type="EnsemblPlants" id="Pp3c1_38880V3.2"/>
    </source>
</evidence>
<keyword evidence="4" id="KW-0804">Transcription</keyword>
<evidence type="ECO:0000259" key="7">
    <source>
        <dbReference type="PROSITE" id="PS50888"/>
    </source>
</evidence>
<keyword evidence="5" id="KW-0539">Nucleus</keyword>
<feature type="domain" description="BHLH" evidence="7">
    <location>
        <begin position="670"/>
        <end position="719"/>
    </location>
</feature>
<dbReference type="EnsemblPlants" id="Pp3c1_38880V3.2">
    <property type="protein sequence ID" value="Pp3c1_38880V3.2"/>
    <property type="gene ID" value="Pp3c1_38880"/>
</dbReference>
<comment type="subcellular location">
    <subcellularLocation>
        <location evidence="1">Nucleus</location>
    </subcellularLocation>
</comment>
<dbReference type="AlphaFoldDB" id="A0A7I4FCA3"/>
<keyword evidence="2" id="KW-0805">Transcription regulation</keyword>
<dbReference type="PROSITE" id="PS50888">
    <property type="entry name" value="BHLH"/>
    <property type="match status" value="1"/>
</dbReference>
<feature type="region of interest" description="Disordered" evidence="6">
    <location>
        <begin position="604"/>
        <end position="623"/>
    </location>
</feature>
<dbReference type="SMART" id="SM00353">
    <property type="entry name" value="HLH"/>
    <property type="match status" value="1"/>
</dbReference>
<name>A0A7I4FCA3_PHYPA</name>
<proteinExistence type="predicted"/>
<evidence type="ECO:0000256" key="3">
    <source>
        <dbReference type="ARBA" id="ARBA00023125"/>
    </source>
</evidence>
<dbReference type="Gramene" id="Pp3c1_38880V3.2">
    <property type="protein sequence ID" value="Pp3c1_38880V3.2"/>
    <property type="gene ID" value="Pp3c1_38880"/>
</dbReference>
<feature type="region of interest" description="Disordered" evidence="6">
    <location>
        <begin position="389"/>
        <end position="416"/>
    </location>
</feature>
<dbReference type="GO" id="GO:0048766">
    <property type="term" value="P:root hair initiation"/>
    <property type="evidence" value="ECO:0007669"/>
    <property type="project" value="UniProtKB-ARBA"/>
</dbReference>
<evidence type="ECO:0000256" key="5">
    <source>
        <dbReference type="ARBA" id="ARBA00023242"/>
    </source>
</evidence>